<organism evidence="5 6">
    <name type="scientific">Solirubrobacter pauli</name>
    <dbReference type="NCBI Taxonomy" id="166793"/>
    <lineage>
        <taxon>Bacteria</taxon>
        <taxon>Bacillati</taxon>
        <taxon>Actinomycetota</taxon>
        <taxon>Thermoleophilia</taxon>
        <taxon>Solirubrobacterales</taxon>
        <taxon>Solirubrobacteraceae</taxon>
        <taxon>Solirubrobacter</taxon>
    </lineage>
</organism>
<feature type="transmembrane region" description="Helical" evidence="3">
    <location>
        <begin position="85"/>
        <end position="103"/>
    </location>
</feature>
<dbReference type="InterPro" id="IPR037185">
    <property type="entry name" value="EmrE-like"/>
</dbReference>
<feature type="transmembrane region" description="Helical" evidence="3">
    <location>
        <begin position="60"/>
        <end position="79"/>
    </location>
</feature>
<name>A0A660LFT2_9ACTN</name>
<feature type="transmembrane region" description="Helical" evidence="3">
    <location>
        <begin position="110"/>
        <end position="127"/>
    </location>
</feature>
<dbReference type="OrthoDB" id="5150004at2"/>
<feature type="domain" description="EamA" evidence="4">
    <location>
        <begin position="134"/>
        <end position="263"/>
    </location>
</feature>
<feature type="compositionally biased region" description="Low complexity" evidence="2">
    <location>
        <begin position="288"/>
        <end position="301"/>
    </location>
</feature>
<dbReference type="EMBL" id="RBIL01000001">
    <property type="protein sequence ID" value="RKQ93439.1"/>
    <property type="molecule type" value="Genomic_DNA"/>
</dbReference>
<keyword evidence="3" id="KW-1133">Transmembrane helix</keyword>
<dbReference type="GO" id="GO:0016020">
    <property type="term" value="C:membrane"/>
    <property type="evidence" value="ECO:0007669"/>
    <property type="project" value="InterPro"/>
</dbReference>
<keyword evidence="6" id="KW-1185">Reference proteome</keyword>
<dbReference type="InterPro" id="IPR000620">
    <property type="entry name" value="EamA_dom"/>
</dbReference>
<gene>
    <name evidence="5" type="ORF">C8N24_3306</name>
</gene>
<accession>A0A660LFT2</accession>
<sequence>MNGWIKGAIAASVVGASFPVSGALTDYSYTAGQLIRYALGALILIALLKGRLGRPTLKELALLNATAAVGMVGFNLAVLAAVDHIGATNAGVIIGASPVVLALATGHRQVLPAALVVVAGAAIVNGADSGVTLLGTLLAIGALVGEVGFTLLAAPLLPRLGPMRVAAWAAILATVQLAVLSRGEIPTPTLTHTAAILYLAVITTALAFVLWFSAVQSLGSGRAGLLVGFMPIAAVAADAALNGRAPSAADLAGTALVAIGIALGARPETAKALLRGGTRAASAAASAGTSSTCPAASSSPAGAPPAPASRR</sequence>
<protein>
    <submittedName>
        <fullName evidence="5">EamA-like transporter family protein</fullName>
    </submittedName>
</protein>
<dbReference type="Proteomes" id="UP000278962">
    <property type="component" value="Unassembled WGS sequence"/>
</dbReference>
<keyword evidence="3" id="KW-0472">Membrane</keyword>
<evidence type="ECO:0000256" key="3">
    <source>
        <dbReference type="SAM" id="Phobius"/>
    </source>
</evidence>
<feature type="transmembrane region" description="Helical" evidence="3">
    <location>
        <begin position="133"/>
        <end position="153"/>
    </location>
</feature>
<dbReference type="InterPro" id="IPR052756">
    <property type="entry name" value="Alkyne_AA_exporter"/>
</dbReference>
<feature type="transmembrane region" description="Helical" evidence="3">
    <location>
        <begin position="224"/>
        <end position="241"/>
    </location>
</feature>
<comment type="caution">
    <text evidence="5">The sequence shown here is derived from an EMBL/GenBank/DDBJ whole genome shotgun (WGS) entry which is preliminary data.</text>
</comment>
<proteinExistence type="inferred from homology"/>
<dbReference type="PANTHER" id="PTHR12715:SF4">
    <property type="entry name" value="EAMA DOMAIN-CONTAINING PROTEIN"/>
    <property type="match status" value="1"/>
</dbReference>
<evidence type="ECO:0000259" key="4">
    <source>
        <dbReference type="Pfam" id="PF00892"/>
    </source>
</evidence>
<feature type="transmembrane region" description="Helical" evidence="3">
    <location>
        <begin position="165"/>
        <end position="183"/>
    </location>
</feature>
<feature type="transmembrane region" description="Helical" evidence="3">
    <location>
        <begin position="195"/>
        <end position="212"/>
    </location>
</feature>
<dbReference type="Pfam" id="PF00892">
    <property type="entry name" value="EamA"/>
    <property type="match status" value="1"/>
</dbReference>
<reference evidence="5 6" key="1">
    <citation type="submission" date="2018-10" db="EMBL/GenBank/DDBJ databases">
        <title>Genomic Encyclopedia of Archaeal and Bacterial Type Strains, Phase II (KMG-II): from individual species to whole genera.</title>
        <authorList>
            <person name="Goeker M."/>
        </authorList>
    </citation>
    <scope>NUCLEOTIDE SEQUENCE [LARGE SCALE GENOMIC DNA]</scope>
    <source>
        <strain evidence="5 6">DSM 14954</strain>
    </source>
</reference>
<evidence type="ECO:0000256" key="2">
    <source>
        <dbReference type="SAM" id="MobiDB-lite"/>
    </source>
</evidence>
<feature type="region of interest" description="Disordered" evidence="2">
    <location>
        <begin position="288"/>
        <end position="311"/>
    </location>
</feature>
<evidence type="ECO:0000256" key="1">
    <source>
        <dbReference type="ARBA" id="ARBA00007362"/>
    </source>
</evidence>
<dbReference type="SUPFAM" id="SSF103481">
    <property type="entry name" value="Multidrug resistance efflux transporter EmrE"/>
    <property type="match status" value="1"/>
</dbReference>
<feature type="transmembrane region" description="Helical" evidence="3">
    <location>
        <begin position="32"/>
        <end position="48"/>
    </location>
</feature>
<evidence type="ECO:0000313" key="6">
    <source>
        <dbReference type="Proteomes" id="UP000278962"/>
    </source>
</evidence>
<dbReference type="PANTHER" id="PTHR12715">
    <property type="entry name" value="TRANSPORTER, DRUG/METABOLITE EXPORTER FAMILY"/>
    <property type="match status" value="1"/>
</dbReference>
<feature type="transmembrane region" description="Helical" evidence="3">
    <location>
        <begin position="247"/>
        <end position="265"/>
    </location>
</feature>
<evidence type="ECO:0000313" key="5">
    <source>
        <dbReference type="EMBL" id="RKQ93439.1"/>
    </source>
</evidence>
<feature type="compositionally biased region" description="Pro residues" evidence="2">
    <location>
        <begin position="302"/>
        <end position="311"/>
    </location>
</feature>
<keyword evidence="3" id="KW-0812">Transmembrane</keyword>
<dbReference type="AlphaFoldDB" id="A0A660LFT2"/>
<comment type="similarity">
    <text evidence="1">Belongs to the EamA transporter family.</text>
</comment>